<dbReference type="AlphaFoldDB" id="A0A4P7XKP5"/>
<evidence type="ECO:0000313" key="1">
    <source>
        <dbReference type="EMBL" id="QCF27475.1"/>
    </source>
</evidence>
<dbReference type="EMBL" id="CP031093">
    <property type="protein sequence ID" value="QCF27475.1"/>
    <property type="molecule type" value="Genomic_DNA"/>
</dbReference>
<proteinExistence type="predicted"/>
<protein>
    <submittedName>
        <fullName evidence="1">Uncharacterized protein</fullName>
    </submittedName>
</protein>
<evidence type="ECO:0000313" key="2">
    <source>
        <dbReference type="Proteomes" id="UP000298049"/>
    </source>
</evidence>
<organism evidence="1 2">
    <name type="scientific">Hydrocarboniclastica marina</name>
    <dbReference type="NCBI Taxonomy" id="2259620"/>
    <lineage>
        <taxon>Bacteria</taxon>
        <taxon>Pseudomonadati</taxon>
        <taxon>Pseudomonadota</taxon>
        <taxon>Gammaproteobacteria</taxon>
        <taxon>Alteromonadales</taxon>
        <taxon>Alteromonadaceae</taxon>
        <taxon>Hydrocarboniclastica</taxon>
    </lineage>
</organism>
<reference evidence="1 2" key="1">
    <citation type="submission" date="2018-07" db="EMBL/GenBank/DDBJ databases">
        <title>Marsedoiliclastica nanhaica gen. nov. sp. nov., a novel marine hydrocarbonoclastic bacterium isolated from an in-situ enriched hydrocarbon-degrading consortium in deep-sea sediment.</title>
        <authorList>
            <person name="Dong C."/>
            <person name="Ma T."/>
            <person name="Liu R."/>
            <person name="Shao Z."/>
        </authorList>
    </citation>
    <scope>NUCLEOTIDE SEQUENCE [LARGE SCALE GENOMIC DNA]</scope>
    <source>
        <strain evidence="2">soil36-7</strain>
    </source>
</reference>
<sequence length="422" mass="47859">MDITQEDLRRIADDFIGSEVSGLLNLALGDDRKEVALDLDGYRTRGPDGEVRTKFAIQELLERVFAFAVMAEEVGREREDEEALDAFLDFDAGRVAISSRSERLELLELAELHRARLTLEFGYEGEALTRTQVALLGDFAEETVRAAGFAEGDAHLPQMQGGHVTREDARRWLNHKGRYKPLKRFPPSPFEPTWEPHTIDALMGWMSGQIVKLGGDNRILVNAVSPELRQDFERALDCGSIEERRTEWVTPSNAQALARHLKVSAKWLYEHADRLACDSSRRKVLRSMEEIVLPPEKPSLELSVTAEGMRKFFDGEPDIERHPAQTKPNKKMDGYRIKGGVTFTHQHDGQTQFLWLPAQVAFDRRLQARFYPSPEAQGRNTGRHSGLGKYRELARAPLNKVTVKTYEDLEHIFSGLKISPLT</sequence>
<name>A0A4P7XKP5_9ALTE</name>
<keyword evidence="2" id="KW-1185">Reference proteome</keyword>
<gene>
    <name evidence="1" type="ORF">soil367_16945</name>
</gene>
<dbReference type="OrthoDB" id="9827164at2"/>
<dbReference type="RefSeq" id="WP_136550185.1">
    <property type="nucleotide sequence ID" value="NZ_CP031093.1"/>
</dbReference>
<dbReference type="Proteomes" id="UP000298049">
    <property type="component" value="Chromosome"/>
</dbReference>
<dbReference type="KEGG" id="hmi:soil367_16945"/>
<accession>A0A4P7XKP5</accession>